<gene>
    <name evidence="1" type="ORF">KS407_19175</name>
</gene>
<organism evidence="1 2">
    <name type="scientific">Evansella alkalicola</name>
    <dbReference type="NCBI Taxonomy" id="745819"/>
    <lineage>
        <taxon>Bacteria</taxon>
        <taxon>Bacillati</taxon>
        <taxon>Bacillota</taxon>
        <taxon>Bacilli</taxon>
        <taxon>Bacillales</taxon>
        <taxon>Bacillaceae</taxon>
        <taxon>Evansella</taxon>
    </lineage>
</organism>
<name>A0ABS6JYH7_9BACI</name>
<proteinExistence type="predicted"/>
<accession>A0ABS6JYH7</accession>
<dbReference type="EMBL" id="JAHQCR010000082">
    <property type="protein sequence ID" value="MBU9723543.1"/>
    <property type="molecule type" value="Genomic_DNA"/>
</dbReference>
<comment type="caution">
    <text evidence="1">The sequence shown here is derived from an EMBL/GenBank/DDBJ whole genome shotgun (WGS) entry which is preliminary data.</text>
</comment>
<protein>
    <submittedName>
        <fullName evidence="1">Uncharacterized protein</fullName>
    </submittedName>
</protein>
<dbReference type="RefSeq" id="WP_088073971.1">
    <property type="nucleotide sequence ID" value="NZ_JAHQCR010000082.1"/>
</dbReference>
<reference evidence="1 2" key="1">
    <citation type="submission" date="2021-06" db="EMBL/GenBank/DDBJ databases">
        <title>Bacillus sp. RD4P76, an endophyte from a halophyte.</title>
        <authorList>
            <person name="Sun J.-Q."/>
        </authorList>
    </citation>
    <scope>NUCLEOTIDE SEQUENCE [LARGE SCALE GENOMIC DNA]</scope>
    <source>
        <strain evidence="1 2">JCM 17098</strain>
    </source>
</reference>
<dbReference type="Proteomes" id="UP000790580">
    <property type="component" value="Unassembled WGS sequence"/>
</dbReference>
<evidence type="ECO:0000313" key="2">
    <source>
        <dbReference type="Proteomes" id="UP000790580"/>
    </source>
</evidence>
<sequence>MDDKHLKQTLYLHGVPVIESDIPFIHEIVKTYHQAQTTLQFDLEEREEPPITIVDPEVITHD</sequence>
<evidence type="ECO:0000313" key="1">
    <source>
        <dbReference type="EMBL" id="MBU9723543.1"/>
    </source>
</evidence>
<keyword evidence="2" id="KW-1185">Reference proteome</keyword>